<dbReference type="EMBL" id="JASHIF010000007">
    <property type="protein sequence ID" value="MDI9859208.1"/>
    <property type="molecule type" value="Genomic_DNA"/>
</dbReference>
<protein>
    <submittedName>
        <fullName evidence="1">Uncharacterized protein</fullName>
    </submittedName>
</protein>
<dbReference type="RefSeq" id="WP_095167467.1">
    <property type="nucleotide sequence ID" value="NZ_JASHIF010000007.1"/>
</dbReference>
<reference evidence="1 2" key="1">
    <citation type="submission" date="2023-05" db="EMBL/GenBank/DDBJ databases">
        <title>Novel species of genus Flectobacillus isolated from stream in China.</title>
        <authorList>
            <person name="Lu H."/>
        </authorList>
    </citation>
    <scope>NUCLEOTIDE SEQUENCE [LARGE SCALE GENOMIC DNA]</scope>
    <source>
        <strain evidence="1 2">KCTC 42575</strain>
    </source>
</reference>
<accession>A0ABT6Y6K2</accession>
<comment type="caution">
    <text evidence="1">The sequence shown here is derived from an EMBL/GenBank/DDBJ whole genome shotgun (WGS) entry which is preliminary data.</text>
</comment>
<evidence type="ECO:0000313" key="1">
    <source>
        <dbReference type="EMBL" id="MDI9859208.1"/>
    </source>
</evidence>
<proteinExistence type="predicted"/>
<organism evidence="1 2">
    <name type="scientific">Flectobacillus roseus</name>
    <dbReference type="NCBI Taxonomy" id="502259"/>
    <lineage>
        <taxon>Bacteria</taxon>
        <taxon>Pseudomonadati</taxon>
        <taxon>Bacteroidota</taxon>
        <taxon>Cytophagia</taxon>
        <taxon>Cytophagales</taxon>
        <taxon>Flectobacillaceae</taxon>
        <taxon>Flectobacillus</taxon>
    </lineage>
</organism>
<gene>
    <name evidence="1" type="ORF">QM524_08315</name>
</gene>
<evidence type="ECO:0000313" key="2">
    <source>
        <dbReference type="Proteomes" id="UP001236507"/>
    </source>
</evidence>
<dbReference type="Proteomes" id="UP001236507">
    <property type="component" value="Unassembled WGS sequence"/>
</dbReference>
<sequence>MAKRFQVLDSFSHISNSISAPIHALVSVQYPQLSGLQNLQDSINGIFKKKRAVYVALSDQKLYHIHTVGTSVTSTKEIPFEHIESIHIDSSSQHRDFSAPKITLAVKKQGKKPESQVHEFILFPSLFFPNLKYSENHTEIMQFVQMREHLLENLKQVKEKIESKVENV</sequence>
<name>A0ABT6Y6K2_9BACT</name>
<keyword evidence="2" id="KW-1185">Reference proteome</keyword>